<keyword evidence="1" id="KW-1133">Transmembrane helix</keyword>
<keyword evidence="1" id="KW-0812">Transmembrane</keyword>
<reference evidence="3" key="2">
    <citation type="submission" date="2016-02" db="EMBL/GenBank/DDBJ databases">
        <title>Draft genome sequence of five rapidly growing Mycobacterium species.</title>
        <authorList>
            <person name="Katahira K."/>
            <person name="Gotou Y."/>
            <person name="Iida K."/>
            <person name="Ogura Y."/>
            <person name="Hayashi T."/>
        </authorList>
    </citation>
    <scope>NUCLEOTIDE SEQUENCE [LARGE SCALE GENOMIC DNA]</scope>
    <source>
        <strain evidence="3">JCM15298</strain>
    </source>
</reference>
<organism evidence="2 3">
    <name type="scientific">Mycolicibacterium canariasense</name>
    <name type="common">Mycobacterium canariasense</name>
    <dbReference type="NCBI Taxonomy" id="228230"/>
    <lineage>
        <taxon>Bacteria</taxon>
        <taxon>Bacillati</taxon>
        <taxon>Actinomycetota</taxon>
        <taxon>Actinomycetes</taxon>
        <taxon>Mycobacteriales</taxon>
        <taxon>Mycobacteriaceae</taxon>
        <taxon>Mycolicibacterium</taxon>
    </lineage>
</organism>
<keyword evidence="3" id="KW-1185">Reference proteome</keyword>
<dbReference type="EMBL" id="BCSY01000106">
    <property type="protein sequence ID" value="GAS98786.1"/>
    <property type="molecule type" value="Genomic_DNA"/>
</dbReference>
<dbReference type="STRING" id="228230.RMCC_5751"/>
<sequence length="146" mass="16288">MSDLFEVSMPSDLLGLKIAATILGVAFIAMTVQMVMGKWPWEILFPKPPTPEPSPIEQRLPYGNVGIRATHDRVAIVDYDTNTVLASTSWRIRPESVVQLTQTGRVYAVTVADDDNENTPRRTVLQYIRPALPGEELDEIQEGDHV</sequence>
<gene>
    <name evidence="2" type="ORF">RMCC_5751</name>
</gene>
<evidence type="ECO:0000256" key="1">
    <source>
        <dbReference type="SAM" id="Phobius"/>
    </source>
</evidence>
<proteinExistence type="predicted"/>
<feature type="transmembrane region" description="Helical" evidence="1">
    <location>
        <begin position="14"/>
        <end position="36"/>
    </location>
</feature>
<name>A0A100WIG4_MYCCR</name>
<reference evidence="3" key="1">
    <citation type="journal article" date="2016" name="Genome Announc.">
        <title>Draft Genome Sequences of Five Rapidly Growing Mycobacterium Species, M. thermoresistibile, M. fortuitum subsp. acetamidolyticum, M. canariasense, M. brisbanense, and M. novocastrense.</title>
        <authorList>
            <person name="Katahira K."/>
            <person name="Ogura Y."/>
            <person name="Gotoh Y."/>
            <person name="Hayashi T."/>
        </authorList>
    </citation>
    <scope>NUCLEOTIDE SEQUENCE [LARGE SCALE GENOMIC DNA]</scope>
    <source>
        <strain evidence="3">JCM15298</strain>
    </source>
</reference>
<evidence type="ECO:0000313" key="3">
    <source>
        <dbReference type="Proteomes" id="UP000069443"/>
    </source>
</evidence>
<dbReference type="RefSeq" id="WP_165605407.1">
    <property type="nucleotide sequence ID" value="NZ_BCSY01000106.1"/>
</dbReference>
<dbReference type="AlphaFoldDB" id="A0A100WIG4"/>
<dbReference type="Proteomes" id="UP000069443">
    <property type="component" value="Unassembled WGS sequence"/>
</dbReference>
<protein>
    <submittedName>
        <fullName evidence="2">NMT1/THI5 like domain protein</fullName>
    </submittedName>
</protein>
<comment type="caution">
    <text evidence="2">The sequence shown here is derived from an EMBL/GenBank/DDBJ whole genome shotgun (WGS) entry which is preliminary data.</text>
</comment>
<keyword evidence="1" id="KW-0472">Membrane</keyword>
<accession>A0A100WIG4</accession>
<evidence type="ECO:0000313" key="2">
    <source>
        <dbReference type="EMBL" id="GAS98786.1"/>
    </source>
</evidence>